<sequence>MSFLFFFVFLYPLFMAIFWMIGATVFFLRRERDDGQPPVLATTPRVAILVPCHNEEVVIRDTIRHLSTNQYPNFEIIAIDDGSTDRTPEILNELRVEIDCLRVVTLTHNYGKAMALRAGALASSAEFLMCIDADALLDRNALFWMIRHFLQGPRVGAVTGNPRVVNRTSLLARIQIGEFSAIIGMVKRGQRDIGRIFTVSGVVTCFRRAAVHEVGYWSPETVTEDIDISWKLQLKHWDIRYEPRALTWILVPETLRHLWRQRLRWAQGGVEAAIKYARHMLHWVSRRMWPVYIEYGVGVAWCYAFAFTVLCWAGTNFLPAGQWPASMAVPTLLPGWTGVILGATCLVQFSVGLIIDSHYERRGLFRHLFWAIWYPAIYWMISAATTVVAVPRGIARYGETRYAVWRSPGRKLRNLLARFHAGQHAGQRHLFIESPIVEKSRRALEYGLTAVFWGLWAYLVMPLLSLALWYAGIYLFTDRMITLGGYQAFADQLLQYTAVIFVMGLTLALWVTWNLLHYGRRDRRNVASRPVTTLQIGDAMHLDPGCVTALQASRAIALHFNDARCPVIDQVIDGPGPVPCAARPG</sequence>
<dbReference type="GO" id="GO:0005886">
    <property type="term" value="C:plasma membrane"/>
    <property type="evidence" value="ECO:0007669"/>
    <property type="project" value="UniProtKB-SubCell"/>
</dbReference>
<gene>
    <name evidence="11" type="ORF">A2140_06665</name>
</gene>
<reference evidence="11 12" key="1">
    <citation type="journal article" date="2016" name="Nat. Commun.">
        <title>Thousands of microbial genomes shed light on interconnected biogeochemical processes in an aquifer system.</title>
        <authorList>
            <person name="Anantharaman K."/>
            <person name="Brown C.T."/>
            <person name="Hug L.A."/>
            <person name="Sharon I."/>
            <person name="Castelle C.J."/>
            <person name="Probst A.J."/>
            <person name="Thomas B.C."/>
            <person name="Singh A."/>
            <person name="Wilkins M.J."/>
            <person name="Karaoz U."/>
            <person name="Brodie E.L."/>
            <person name="Williams K.H."/>
            <person name="Hubbard S.S."/>
            <person name="Banfield J.F."/>
        </authorList>
    </citation>
    <scope>NUCLEOTIDE SEQUENCE [LARGE SCALE GENOMIC DNA]</scope>
</reference>
<dbReference type="InterPro" id="IPR023829">
    <property type="entry name" value="PGA_PgaD"/>
</dbReference>
<keyword evidence="6 10" id="KW-0812">Transmembrane</keyword>
<evidence type="ECO:0000256" key="10">
    <source>
        <dbReference type="RuleBase" id="RU364028"/>
    </source>
</evidence>
<keyword evidence="8 10" id="KW-0472">Membrane</keyword>
<feature type="transmembrane region" description="Helical" evidence="10">
    <location>
        <begin position="493"/>
        <end position="516"/>
    </location>
</feature>
<comment type="subcellular location">
    <subcellularLocation>
        <location evidence="1 10">Cell membrane</location>
        <topology evidence="1 10">Multi-pass membrane protein</topology>
    </subcellularLocation>
</comment>
<dbReference type="InterPro" id="IPR029044">
    <property type="entry name" value="Nucleotide-diphossugar_trans"/>
</dbReference>
<dbReference type="Gene3D" id="3.90.550.10">
    <property type="entry name" value="Spore Coat Polysaccharide Biosynthesis Protein SpsA, Chain A"/>
    <property type="match status" value="1"/>
</dbReference>
<dbReference type="Pfam" id="PF13641">
    <property type="entry name" value="Glyco_tranf_2_3"/>
    <property type="match status" value="1"/>
</dbReference>
<evidence type="ECO:0000313" key="12">
    <source>
        <dbReference type="Proteomes" id="UP000178379"/>
    </source>
</evidence>
<comment type="similarity">
    <text evidence="2 10">Belongs to the glycosyltransferase 2 family.</text>
</comment>
<dbReference type="InterPro" id="IPR023853">
    <property type="entry name" value="PGA_PgaC/IcaA"/>
</dbReference>
<evidence type="ECO:0000256" key="7">
    <source>
        <dbReference type="ARBA" id="ARBA00022989"/>
    </source>
</evidence>
<dbReference type="NCBIfam" id="TIGR03940">
    <property type="entry name" value="PGA_PgaD"/>
    <property type="match status" value="1"/>
</dbReference>
<proteinExistence type="inferred from homology"/>
<keyword evidence="3 10" id="KW-1003">Cell membrane</keyword>
<dbReference type="CDD" id="cd06423">
    <property type="entry name" value="CESA_like"/>
    <property type="match status" value="1"/>
</dbReference>
<evidence type="ECO:0000256" key="5">
    <source>
        <dbReference type="ARBA" id="ARBA00022679"/>
    </source>
</evidence>
<dbReference type="STRING" id="1817756.A2140_06665"/>
<feature type="transmembrane region" description="Helical" evidence="10">
    <location>
        <begin position="450"/>
        <end position="473"/>
    </location>
</feature>
<evidence type="ECO:0000256" key="6">
    <source>
        <dbReference type="ARBA" id="ARBA00022692"/>
    </source>
</evidence>
<feature type="transmembrane region" description="Helical" evidence="10">
    <location>
        <begin position="292"/>
        <end position="315"/>
    </location>
</feature>
<dbReference type="EC" id="2.4.1.-" evidence="10"/>
<keyword evidence="7 10" id="KW-1133">Transmembrane helix</keyword>
<dbReference type="Proteomes" id="UP000178379">
    <property type="component" value="Unassembled WGS sequence"/>
</dbReference>
<dbReference type="NCBIfam" id="TIGR03937">
    <property type="entry name" value="PgaC_IcaA"/>
    <property type="match status" value="1"/>
</dbReference>
<evidence type="ECO:0000256" key="8">
    <source>
        <dbReference type="ARBA" id="ARBA00023136"/>
    </source>
</evidence>
<dbReference type="GO" id="GO:0008375">
    <property type="term" value="F:acetylglucosaminyltransferase activity"/>
    <property type="evidence" value="ECO:0007669"/>
    <property type="project" value="UniProtKB-UniRule"/>
</dbReference>
<evidence type="ECO:0000256" key="1">
    <source>
        <dbReference type="ARBA" id="ARBA00004651"/>
    </source>
</evidence>
<dbReference type="GO" id="GO:0043709">
    <property type="term" value="P:cell adhesion involved in single-species biofilm formation"/>
    <property type="evidence" value="ECO:0007669"/>
    <property type="project" value="InterPro"/>
</dbReference>
<keyword evidence="4 10" id="KW-0328">Glycosyltransferase</keyword>
<dbReference type="AlphaFoldDB" id="A0A1F6T856"/>
<protein>
    <recommendedName>
        <fullName evidence="9 10">Poly-beta-1,6-N-acetyl-D-glucosamine synthase</fullName>
        <shortName evidence="10">Poly-beta-1,6-GlcNAc synthase</shortName>
        <ecNumber evidence="10">2.4.1.-</ecNumber>
    </recommendedName>
</protein>
<feature type="transmembrane region" description="Helical" evidence="10">
    <location>
        <begin position="335"/>
        <end position="355"/>
    </location>
</feature>
<dbReference type="EMBL" id="MFSQ01000023">
    <property type="protein sequence ID" value="OGI41266.1"/>
    <property type="molecule type" value="Genomic_DNA"/>
</dbReference>
<evidence type="ECO:0000256" key="2">
    <source>
        <dbReference type="ARBA" id="ARBA00006739"/>
    </source>
</evidence>
<keyword evidence="5 10" id="KW-0808">Transferase</keyword>
<dbReference type="PANTHER" id="PTHR43630:SF1">
    <property type="entry name" value="POLY-BETA-1,6-N-ACETYL-D-GLUCOSAMINE SYNTHASE"/>
    <property type="match status" value="1"/>
</dbReference>
<accession>A0A1F6T856</accession>
<dbReference type="PANTHER" id="PTHR43630">
    <property type="entry name" value="POLY-BETA-1,6-N-ACETYL-D-GLUCOSAMINE SYNTHASE"/>
    <property type="match status" value="1"/>
</dbReference>
<evidence type="ECO:0000313" key="11">
    <source>
        <dbReference type="EMBL" id="OGI41266.1"/>
    </source>
</evidence>
<feature type="transmembrane region" description="Helical" evidence="10">
    <location>
        <begin position="6"/>
        <end position="28"/>
    </location>
</feature>
<evidence type="ECO:0000256" key="4">
    <source>
        <dbReference type="ARBA" id="ARBA00022676"/>
    </source>
</evidence>
<evidence type="ECO:0000256" key="3">
    <source>
        <dbReference type="ARBA" id="ARBA00022475"/>
    </source>
</evidence>
<organism evidence="11 12">
    <name type="scientific">Candidatus Muproteobacteria bacterium RBG_16_62_13</name>
    <dbReference type="NCBI Taxonomy" id="1817756"/>
    <lineage>
        <taxon>Bacteria</taxon>
        <taxon>Pseudomonadati</taxon>
        <taxon>Pseudomonadota</taxon>
        <taxon>Candidatus Muproteobacteria</taxon>
    </lineage>
</organism>
<dbReference type="SUPFAM" id="SSF53448">
    <property type="entry name" value="Nucleotide-diphospho-sugar transferases"/>
    <property type="match status" value="1"/>
</dbReference>
<evidence type="ECO:0000256" key="9">
    <source>
        <dbReference type="NCBIfam" id="TIGR03937"/>
    </source>
</evidence>
<comment type="caution">
    <text evidence="11">The sequence shown here is derived from an EMBL/GenBank/DDBJ whole genome shotgun (WGS) entry which is preliminary data.</text>
</comment>
<name>A0A1F6T856_9PROT</name>
<dbReference type="Pfam" id="PF13994">
    <property type="entry name" value="PgaD"/>
    <property type="match status" value="1"/>
</dbReference>